<sequence length="99" mass="11267">MKVQILTIKPTKISKIFDVIVLIGNQEYQFPITVEIDTIADREIQIINGNNIFSETFRFNQGIASNICKLVAKFYNSQMVELPVEIGEFYPGKLEAVKV</sequence>
<dbReference type="Proteomes" id="UP001204953">
    <property type="component" value="Unassembled WGS sequence"/>
</dbReference>
<keyword evidence="2" id="KW-1185">Reference proteome</keyword>
<accession>A0AAE3KKK6</accession>
<evidence type="ECO:0000313" key="2">
    <source>
        <dbReference type="Proteomes" id="UP001204953"/>
    </source>
</evidence>
<organism evidence="1 2">
    <name type="scientific">Limnofasciculus baicalensis BBK-W-15</name>
    <dbReference type="NCBI Taxonomy" id="2699891"/>
    <lineage>
        <taxon>Bacteria</taxon>
        <taxon>Bacillati</taxon>
        <taxon>Cyanobacteriota</taxon>
        <taxon>Cyanophyceae</taxon>
        <taxon>Coleofasciculales</taxon>
        <taxon>Coleofasciculaceae</taxon>
        <taxon>Limnofasciculus</taxon>
        <taxon>Limnofasciculus baicalensis</taxon>
    </lineage>
</organism>
<reference evidence="1" key="1">
    <citation type="submission" date="2022-06" db="EMBL/GenBank/DDBJ databases">
        <title>New cyanobacteria of genus Symplocastrum in benthos of Lake Baikal.</title>
        <authorList>
            <person name="Sorokovikova E."/>
            <person name="Tikhonova I."/>
            <person name="Krasnopeev A."/>
            <person name="Evseev P."/>
            <person name="Gladkikh A."/>
            <person name="Belykh O."/>
        </authorList>
    </citation>
    <scope>NUCLEOTIDE SEQUENCE</scope>
    <source>
        <strain evidence="1">BBK-W-15</strain>
    </source>
</reference>
<evidence type="ECO:0000313" key="1">
    <source>
        <dbReference type="EMBL" id="MCP2727199.1"/>
    </source>
</evidence>
<dbReference type="AlphaFoldDB" id="A0AAE3KKK6"/>
<dbReference type="EMBL" id="JAMZMM010000009">
    <property type="protein sequence ID" value="MCP2727199.1"/>
    <property type="molecule type" value="Genomic_DNA"/>
</dbReference>
<gene>
    <name evidence="1" type="ORF">NJ959_01765</name>
</gene>
<dbReference type="RefSeq" id="WP_254010017.1">
    <property type="nucleotide sequence ID" value="NZ_JAMZMM010000009.1"/>
</dbReference>
<name>A0AAE3KKK6_9CYAN</name>
<proteinExistence type="predicted"/>
<protein>
    <submittedName>
        <fullName evidence="1">Uncharacterized protein</fullName>
    </submittedName>
</protein>
<comment type="caution">
    <text evidence="1">The sequence shown here is derived from an EMBL/GenBank/DDBJ whole genome shotgun (WGS) entry which is preliminary data.</text>
</comment>